<evidence type="ECO:0000256" key="1">
    <source>
        <dbReference type="SAM" id="Coils"/>
    </source>
</evidence>
<evidence type="ECO:0000313" key="5">
    <source>
        <dbReference type="Proteomes" id="UP000620874"/>
    </source>
</evidence>
<dbReference type="SUPFAM" id="SSF69255">
    <property type="entry name" value="gp5 N-terminal domain-like"/>
    <property type="match status" value="1"/>
</dbReference>
<dbReference type="InterPro" id="IPR037026">
    <property type="entry name" value="Vgr_OB-fold_dom_sf"/>
</dbReference>
<accession>A0ABR8Y6X3</accession>
<keyword evidence="1" id="KW-0175">Coiled coil</keyword>
<proteinExistence type="predicted"/>
<sequence>MNNPYPIYPQAIGRFKSKYEALHEINEVQRANYKSLEELENASKKLEELDARLAAAEAEIDDKLIKTSDDLMKLDDISKIDKELDEAKKDIQDRIADKKAEPVDLEREKRRQELEEELRQLNEQKKQLDNVNKEKQQLDASVAQGVGNFDNLSDTLSGKVSPQDMANAAAQMDKGYDEAISDLSSIVTGDSSTEYIEAWARYQFGDQLYDAASAIKNGASDAISGVNEFMQLGDVFGGSWRDPSTAAKKIETGLKNINNAVNKVNAITNNLFSAVTGRDSVILGKLDNLNNMGVNSLGSLAGAASIGIGSFNAFKEGNISAGISGVKDTINSIRGTYLDFRSKDIKNKIEENELGGYEPNPDPTENTDGNGSQAKNTGKEEGKDEKTQTGQSDPNEQKNSSEKKSGTQTQTQGGNYSADMIHEIEVVLEGCPSSQNSCCVINGENYVLSGYSLSQELLRPMLLSFSLEKEDKTETQQDVVFANITQLIGKSLEINVSTIKASQDDEEANPQVAFVFKGMIIDVSASRATASAQSASITVATWDALLQNVPHCRSFENMTLKEIIDAVLEPYRDIKSIVSPRFKDKIPYIVQYDQSDYAFISMLAMRFGEWMYNTGDTFVFGELDIEDSSAANLEYPGGSLMSYSLHQNVTSFSFSHLLPDYYQYGKGKDILKTSAQGMADGTVNDWTDKAYNASIQRFQDEQTVALKAGGFDSGKEDEGADAILDYSLKVEAEGKKTGIMTVQGFSKLAMLKIGQTFLIRDNVQNKSGESKDVEQKSLKVIGINHSFDYRQEYSNSFMAIPVACDYPSYSDADVFASAPQQRAKVVENKDEQMLGRVRVQFPWQEIQDKDMKTPWLRIAVPYAGQSKGQQFVPEIGEEVMVGFEMNNAERPYIIGSFYNGGTGKPDEAWAVSQEKDGTSNNVKAIRTRNGHTILFNDKGEAGLIEIYDNKNNTYHITLSADDKKITIYSAGEVEVVADTDVNINAKGNIGINADGNIGIKSKGNISMEAEREVSIQASKVKVR</sequence>
<dbReference type="Proteomes" id="UP000620874">
    <property type="component" value="Unassembled WGS sequence"/>
</dbReference>
<dbReference type="EMBL" id="JACSPP010000012">
    <property type="protein sequence ID" value="MBD8039963.1"/>
    <property type="molecule type" value="Genomic_DNA"/>
</dbReference>
<reference evidence="4 5" key="1">
    <citation type="submission" date="2020-08" db="EMBL/GenBank/DDBJ databases">
        <title>A Genomic Blueprint of the Chicken Gut Microbiome.</title>
        <authorList>
            <person name="Gilroy R."/>
            <person name="Ravi A."/>
            <person name="Getino M."/>
            <person name="Pursley I."/>
            <person name="Horton D.L."/>
            <person name="Alikhan N.-F."/>
            <person name="Baker D."/>
            <person name="Gharbi K."/>
            <person name="Hall N."/>
            <person name="Watson M."/>
            <person name="Adriaenssens E.M."/>
            <person name="Foster-Nyarko E."/>
            <person name="Jarju S."/>
            <person name="Secka A."/>
            <person name="Antonio M."/>
            <person name="Oren A."/>
            <person name="Chaudhuri R."/>
            <person name="La Ragione R.M."/>
            <person name="Hildebrand F."/>
            <person name="Pallen M.J."/>
        </authorList>
    </citation>
    <scope>NUCLEOTIDE SEQUENCE [LARGE SCALE GENOMIC DNA]</scope>
    <source>
        <strain evidence="4 5">Sa1CVN1</strain>
    </source>
</reference>
<name>A0ABR8Y6X3_9BACT</name>
<dbReference type="Gene3D" id="3.55.50.10">
    <property type="entry name" value="Baseplate protein-like domains"/>
    <property type="match status" value="1"/>
</dbReference>
<keyword evidence="5" id="KW-1185">Reference proteome</keyword>
<protein>
    <recommendedName>
        <fullName evidence="3">Gp5/Type VI secretion system Vgr protein OB-fold domain-containing protein</fullName>
    </recommendedName>
</protein>
<dbReference type="SUPFAM" id="SSF69279">
    <property type="entry name" value="Phage tail proteins"/>
    <property type="match status" value="1"/>
</dbReference>
<feature type="region of interest" description="Disordered" evidence="2">
    <location>
        <begin position="351"/>
        <end position="415"/>
    </location>
</feature>
<dbReference type="Pfam" id="PF04717">
    <property type="entry name" value="Phage_base_V"/>
    <property type="match status" value="1"/>
</dbReference>
<dbReference type="Gene3D" id="2.30.110.50">
    <property type="match status" value="1"/>
</dbReference>
<feature type="compositionally biased region" description="Polar residues" evidence="2">
    <location>
        <begin position="406"/>
        <end position="415"/>
    </location>
</feature>
<evidence type="ECO:0000256" key="2">
    <source>
        <dbReference type="SAM" id="MobiDB-lite"/>
    </source>
</evidence>
<feature type="coiled-coil region" evidence="1">
    <location>
        <begin position="32"/>
        <end position="141"/>
    </location>
</feature>
<dbReference type="Pfam" id="PF05954">
    <property type="entry name" value="Phage_GPD"/>
    <property type="match status" value="1"/>
</dbReference>
<dbReference type="InterPro" id="IPR006531">
    <property type="entry name" value="Gp5/Vgr_OB"/>
</dbReference>
<feature type="compositionally biased region" description="Basic and acidic residues" evidence="2">
    <location>
        <begin position="377"/>
        <end position="387"/>
    </location>
</feature>
<dbReference type="RefSeq" id="WP_191763398.1">
    <property type="nucleotide sequence ID" value="NZ_JACSPP010000012.1"/>
</dbReference>
<dbReference type="Gene3D" id="2.40.50.230">
    <property type="entry name" value="Gp5 N-terminal domain"/>
    <property type="match status" value="1"/>
</dbReference>
<dbReference type="SUPFAM" id="SSF69349">
    <property type="entry name" value="Phage fibre proteins"/>
    <property type="match status" value="1"/>
</dbReference>
<evidence type="ECO:0000259" key="3">
    <source>
        <dbReference type="Pfam" id="PF04717"/>
    </source>
</evidence>
<evidence type="ECO:0000313" key="4">
    <source>
        <dbReference type="EMBL" id="MBD8039963.1"/>
    </source>
</evidence>
<feature type="compositionally biased region" description="Polar residues" evidence="2">
    <location>
        <begin position="363"/>
        <end position="376"/>
    </location>
</feature>
<organism evidence="4 5">
    <name type="scientific">Phocaeicola intestinalis</name>
    <dbReference type="NCBI Taxonomy" id="2762212"/>
    <lineage>
        <taxon>Bacteria</taxon>
        <taxon>Pseudomonadati</taxon>
        <taxon>Bacteroidota</taxon>
        <taxon>Bacteroidia</taxon>
        <taxon>Bacteroidales</taxon>
        <taxon>Bacteroidaceae</taxon>
        <taxon>Phocaeicola</taxon>
    </lineage>
</organism>
<gene>
    <name evidence="4" type="ORF">H9625_05795</name>
</gene>
<feature type="domain" description="Gp5/Type VI secretion system Vgr protein OB-fold" evidence="3">
    <location>
        <begin position="821"/>
        <end position="898"/>
    </location>
</feature>
<feature type="compositionally biased region" description="Basic and acidic residues" evidence="2">
    <location>
        <begin position="395"/>
        <end position="405"/>
    </location>
</feature>
<comment type="caution">
    <text evidence="4">The sequence shown here is derived from an EMBL/GenBank/DDBJ whole genome shotgun (WGS) entry which is preliminary data.</text>
</comment>